<dbReference type="Gene3D" id="3.20.20.80">
    <property type="entry name" value="Glycosidases"/>
    <property type="match status" value="1"/>
</dbReference>
<protein>
    <submittedName>
        <fullName evidence="7">Glycosyl hydrolase, family 1</fullName>
    </submittedName>
</protein>
<gene>
    <name evidence="7" type="ORF">HMPREF0819_0383</name>
</gene>
<comment type="caution">
    <text evidence="7">The sequence shown here is derived from an EMBL/GenBank/DDBJ whole genome shotgun (WGS) entry which is preliminary data.</text>
</comment>
<evidence type="ECO:0000313" key="7">
    <source>
        <dbReference type="EMBL" id="EFW89451.1"/>
    </source>
</evidence>
<keyword evidence="3 6" id="KW-0326">Glycosidase</keyword>
<dbReference type="InterPro" id="IPR001360">
    <property type="entry name" value="Glyco_hydro_1"/>
</dbReference>
<dbReference type="PANTHER" id="PTHR10353">
    <property type="entry name" value="GLYCOSYL HYDROLASE"/>
    <property type="match status" value="1"/>
</dbReference>
<dbReference type="InterPro" id="IPR017853">
    <property type="entry name" value="GH"/>
</dbReference>
<dbReference type="GO" id="GO:0008422">
    <property type="term" value="F:beta-glucosidase activity"/>
    <property type="evidence" value="ECO:0007669"/>
    <property type="project" value="TreeGrafter"/>
</dbReference>
<dbReference type="PANTHER" id="PTHR10353:SF136">
    <property type="entry name" value="ARYL-PHOSPHO-BETA-D-GLUCOSIDASE BGLC"/>
    <property type="match status" value="1"/>
</dbReference>
<keyword evidence="2 6" id="KW-0378">Hydrolase</keyword>
<dbReference type="PROSITE" id="PS00572">
    <property type="entry name" value="GLYCOSYL_HYDROL_F1_1"/>
    <property type="match status" value="1"/>
</dbReference>
<dbReference type="InterPro" id="IPR033132">
    <property type="entry name" value="GH_1_N_CS"/>
</dbReference>
<evidence type="ECO:0000256" key="2">
    <source>
        <dbReference type="ARBA" id="ARBA00022801"/>
    </source>
</evidence>
<dbReference type="AlphaFoldDB" id="E8JN10"/>
<dbReference type="Pfam" id="PF00232">
    <property type="entry name" value="Glyco_hydro_1"/>
    <property type="match status" value="1"/>
</dbReference>
<accession>E8JN10</accession>
<reference evidence="7 8" key="1">
    <citation type="submission" date="2010-12" db="EMBL/GenBank/DDBJ databases">
        <authorList>
            <person name="Muzny D."/>
            <person name="Qin X."/>
            <person name="Deng J."/>
            <person name="Jiang H."/>
            <person name="Liu Y."/>
            <person name="Qu J."/>
            <person name="Song X.-Z."/>
            <person name="Zhang L."/>
            <person name="Thornton R."/>
            <person name="Coyle M."/>
            <person name="Francisco L."/>
            <person name="Jackson L."/>
            <person name="Javaid M."/>
            <person name="Korchina V."/>
            <person name="Kovar C."/>
            <person name="Mata R."/>
            <person name="Mathew T."/>
            <person name="Ngo R."/>
            <person name="Nguyen L."/>
            <person name="Nguyen N."/>
            <person name="Okwuonu G."/>
            <person name="Ongeri F."/>
            <person name="Pham C."/>
            <person name="Simmons D."/>
            <person name="Wilczek-Boney K."/>
            <person name="Hale W."/>
            <person name="Jakkamsetti A."/>
            <person name="Pham P."/>
            <person name="Ruth R."/>
            <person name="San Lucas F."/>
            <person name="Warren J."/>
            <person name="Zhang J."/>
            <person name="Zhao Z."/>
            <person name="Zhou C."/>
            <person name="Zhu D."/>
            <person name="Lee S."/>
            <person name="Bess C."/>
            <person name="Blankenburg K."/>
            <person name="Forbes L."/>
            <person name="Fu Q."/>
            <person name="Gubbala S."/>
            <person name="Hirani K."/>
            <person name="Jayaseelan J.C."/>
            <person name="Lara F."/>
            <person name="Munidasa M."/>
            <person name="Palculict T."/>
            <person name="Patil S."/>
            <person name="Pu L.-L."/>
            <person name="Saada N."/>
            <person name="Tang L."/>
            <person name="Weissenberger G."/>
            <person name="Zhu Y."/>
            <person name="Hemphill L."/>
            <person name="Shang Y."/>
            <person name="Youmans B."/>
            <person name="Ayvaz T."/>
            <person name="Ross M."/>
            <person name="Santibanez J."/>
            <person name="Aqrawi P."/>
            <person name="Gross S."/>
            <person name="Joshi V."/>
            <person name="Fowler G."/>
            <person name="Nazareth L."/>
            <person name="Reid J."/>
            <person name="Worley K."/>
            <person name="Petrosino J."/>
            <person name="Highlander S."/>
            <person name="Gibbs R."/>
        </authorList>
    </citation>
    <scope>NUCLEOTIDE SEQUENCE [LARGE SCALE GENOMIC DNA]</scope>
    <source>
        <strain evidence="7 8">ATCC 9812</strain>
    </source>
</reference>
<feature type="active site" description="Nucleophile" evidence="4">
    <location>
        <position position="381"/>
    </location>
</feature>
<dbReference type="InterPro" id="IPR018120">
    <property type="entry name" value="Glyco_hydro_1_AS"/>
</dbReference>
<dbReference type="Proteomes" id="UP000005699">
    <property type="component" value="Unassembled WGS sequence"/>
</dbReference>
<name>E8JN10_STREI</name>
<dbReference type="EMBL" id="AEVB01000009">
    <property type="protein sequence ID" value="EFW89451.1"/>
    <property type="molecule type" value="Genomic_DNA"/>
</dbReference>
<dbReference type="eggNOG" id="COG2723">
    <property type="taxonomic scope" value="Bacteria"/>
</dbReference>
<dbReference type="PRINTS" id="PR00131">
    <property type="entry name" value="GLHYDRLASE1"/>
</dbReference>
<evidence type="ECO:0000256" key="6">
    <source>
        <dbReference type="RuleBase" id="RU004468"/>
    </source>
</evidence>
<evidence type="ECO:0000256" key="4">
    <source>
        <dbReference type="PROSITE-ProRule" id="PRU10055"/>
    </source>
</evidence>
<dbReference type="GO" id="GO:0016052">
    <property type="term" value="P:carbohydrate catabolic process"/>
    <property type="evidence" value="ECO:0007669"/>
    <property type="project" value="TreeGrafter"/>
</dbReference>
<organism evidence="7 8">
    <name type="scientific">Streptococcus equinus ATCC 9812</name>
    <dbReference type="NCBI Taxonomy" id="525379"/>
    <lineage>
        <taxon>Bacteria</taxon>
        <taxon>Bacillati</taxon>
        <taxon>Bacillota</taxon>
        <taxon>Bacilli</taxon>
        <taxon>Lactobacillales</taxon>
        <taxon>Streptococcaceae</taxon>
        <taxon>Streptococcus</taxon>
    </lineage>
</organism>
<dbReference type="HOGENOM" id="CLU_001859_0_1_9"/>
<evidence type="ECO:0000256" key="1">
    <source>
        <dbReference type="ARBA" id="ARBA00010838"/>
    </source>
</evidence>
<dbReference type="GO" id="GO:0005829">
    <property type="term" value="C:cytosol"/>
    <property type="evidence" value="ECO:0007669"/>
    <property type="project" value="TreeGrafter"/>
</dbReference>
<evidence type="ECO:0000256" key="5">
    <source>
        <dbReference type="RuleBase" id="RU003690"/>
    </source>
</evidence>
<dbReference type="SUPFAM" id="SSF51445">
    <property type="entry name" value="(Trans)glycosidases"/>
    <property type="match status" value="1"/>
</dbReference>
<evidence type="ECO:0000313" key="8">
    <source>
        <dbReference type="Proteomes" id="UP000005699"/>
    </source>
</evidence>
<comment type="similarity">
    <text evidence="1 5">Belongs to the glycosyl hydrolase 1 family.</text>
</comment>
<evidence type="ECO:0000256" key="3">
    <source>
        <dbReference type="ARBA" id="ARBA00023295"/>
    </source>
</evidence>
<proteinExistence type="inferred from homology"/>
<sequence>MKSMKSEREIYMLHKTLKPFPDYFLWGASTSAYQVEGAALEDGKGPSCQDVKELPAGTADLSVSVDHYHHYKEDIALMAEMGFKSYRFSISWSRILPNGTGEVNPKGIEFYNNLIDECLKYNIQPIVTMFHFDMPAALDERGSWSTHESVDWFAEYARVLFENFGDRVKYWLTINEQNMLTLVGPVIGTLHVPEGTTNLTKEIYQQNHHQLVAQAKAMQLCHEMLPDAKIGPAPNISLVYPASSKPEDIIAAQNFNALRNWLYLDAYVFGEYNNLAWAYMEENNAVPTVTDEDRAIMKAAKPDFIGFNYYNTATVEASDGSEVAGANGDQQSNQTFPGFAKSVDNPNLVKTEFGWEIDPVGFRATVREMYSRYHLPLLVTENGLGAYDTLTEDGRIHDDYRIEYLRQHIAQIHLAISDGVDMLGYNPWSAIDLISTHEGIRKRYGFIYVDRTDEEIGSLKRYRKDSFFWYKKVIDTNGQDLSD</sequence>
<dbReference type="PROSITE" id="PS00653">
    <property type="entry name" value="GLYCOSYL_HYDROL_F1_2"/>
    <property type="match status" value="1"/>
</dbReference>
<dbReference type="FunFam" id="3.20.20.80:FF:000004">
    <property type="entry name" value="Beta-glucosidase 6-phospho-beta-glucosidase"/>
    <property type="match status" value="1"/>
</dbReference>